<name>A0A841GVW3_9BACT</name>
<dbReference type="RefSeq" id="WP_170036164.1">
    <property type="nucleotide sequence ID" value="NZ_JABDTL010000002.1"/>
</dbReference>
<comment type="caution">
    <text evidence="1">The sequence shown here is derived from an EMBL/GenBank/DDBJ whole genome shotgun (WGS) entry which is preliminary data.</text>
</comment>
<sequence length="132" mass="14794">MPETFEERYADLLQNIEAAIVHVHRSDPELLDYDVDAALEALVSGYAAEKLGRAPKPLALAGRRLAVYEAVRHVCEWRLGREPFTAGEPALGDPVSVDDVLACCKRVRKSAERWTKQRGRQGYLTFVAQFLP</sequence>
<proteinExistence type="predicted"/>
<evidence type="ECO:0000313" key="1">
    <source>
        <dbReference type="EMBL" id="MBB6069724.1"/>
    </source>
</evidence>
<keyword evidence="2" id="KW-1185">Reference proteome</keyword>
<evidence type="ECO:0000313" key="2">
    <source>
        <dbReference type="Proteomes" id="UP000582837"/>
    </source>
</evidence>
<gene>
    <name evidence="1" type="ORF">HNQ61_001341</name>
</gene>
<accession>A0A841GVW3</accession>
<dbReference type="EMBL" id="JACHIA010000003">
    <property type="protein sequence ID" value="MBB6069724.1"/>
    <property type="molecule type" value="Genomic_DNA"/>
</dbReference>
<organism evidence="1 2">
    <name type="scientific">Longimicrobium terrae</name>
    <dbReference type="NCBI Taxonomy" id="1639882"/>
    <lineage>
        <taxon>Bacteria</taxon>
        <taxon>Pseudomonadati</taxon>
        <taxon>Gemmatimonadota</taxon>
        <taxon>Longimicrobiia</taxon>
        <taxon>Longimicrobiales</taxon>
        <taxon>Longimicrobiaceae</taxon>
        <taxon>Longimicrobium</taxon>
    </lineage>
</organism>
<dbReference type="AlphaFoldDB" id="A0A841GVW3"/>
<reference evidence="1 2" key="1">
    <citation type="submission" date="2020-08" db="EMBL/GenBank/DDBJ databases">
        <title>Genomic Encyclopedia of Type Strains, Phase IV (KMG-IV): sequencing the most valuable type-strain genomes for metagenomic binning, comparative biology and taxonomic classification.</title>
        <authorList>
            <person name="Goeker M."/>
        </authorList>
    </citation>
    <scope>NUCLEOTIDE SEQUENCE [LARGE SCALE GENOMIC DNA]</scope>
    <source>
        <strain evidence="1 2">DSM 29007</strain>
    </source>
</reference>
<protein>
    <submittedName>
        <fullName evidence="1">Uncharacterized protein</fullName>
    </submittedName>
</protein>
<dbReference type="Proteomes" id="UP000582837">
    <property type="component" value="Unassembled WGS sequence"/>
</dbReference>